<evidence type="ECO:0000259" key="8">
    <source>
        <dbReference type="Pfam" id="PF01728"/>
    </source>
</evidence>
<dbReference type="PIRSF" id="PIRSF005461">
    <property type="entry name" value="23S_rRNA_mtase"/>
    <property type="match status" value="1"/>
</dbReference>
<comment type="similarity">
    <text evidence="1">Belongs to the class I-like SAM-binding methyltransferase superfamily. RNA methyltransferase RlmE family.</text>
</comment>
<dbReference type="OrthoDB" id="20105at2759"/>
<dbReference type="GO" id="GO:0005739">
    <property type="term" value="C:mitochondrion"/>
    <property type="evidence" value="ECO:0007669"/>
    <property type="project" value="TreeGrafter"/>
</dbReference>
<organism evidence="9 10">
    <name type="scientific">Candida viswanathii</name>
    <dbReference type="NCBI Taxonomy" id="5486"/>
    <lineage>
        <taxon>Eukaryota</taxon>
        <taxon>Fungi</taxon>
        <taxon>Dikarya</taxon>
        <taxon>Ascomycota</taxon>
        <taxon>Saccharomycotina</taxon>
        <taxon>Pichiomycetes</taxon>
        <taxon>Debaryomycetaceae</taxon>
        <taxon>Candida/Lodderomyces clade</taxon>
        <taxon>Candida</taxon>
    </lineage>
</organism>
<evidence type="ECO:0000256" key="5">
    <source>
        <dbReference type="ARBA" id="ARBA00022691"/>
    </source>
</evidence>
<reference evidence="9 10" key="1">
    <citation type="submission" date="2018-06" db="EMBL/GenBank/DDBJ databases">
        <title>Whole genome sequencing of Candida tropicalis (genome annotated by CSBL at Korea University).</title>
        <authorList>
            <person name="Ahn J."/>
        </authorList>
    </citation>
    <scope>NUCLEOTIDE SEQUENCE [LARGE SCALE GENOMIC DNA]</scope>
    <source>
        <strain evidence="9 10">ATCC 20962</strain>
    </source>
</reference>
<protein>
    <recommendedName>
        <fullName evidence="6">rRNA methyltransferase 2, mitochondrial</fullName>
    </recommendedName>
</protein>
<sequence>MRPTRLPMTHTSLHLRRFKSDKRINSFLNRVQGDSFVSERKTSLYKSRAAFKLLEIDAAHRLFNKNTRNIADLGFAPGAWTQVAVQRLEAQKVAYNILGVDINPASPVRGCHYIQGDVTKKSTHARIVEFFKNRDERDKVESAGDGQHLDFIMSDMMVNAMGSGLSDHDGNMYLCSAALLLAYNQLKPGCNILLKVWLGQELEEFVDRMKLMFAHVNTIKPKASRSILSELYVLGKKKYDMKERGVTIEQLFG</sequence>
<dbReference type="STRING" id="5486.A0A367YJU0"/>
<name>A0A367YJU0_9ASCO</name>
<evidence type="ECO:0000256" key="4">
    <source>
        <dbReference type="ARBA" id="ARBA00022679"/>
    </source>
</evidence>
<evidence type="ECO:0000256" key="6">
    <source>
        <dbReference type="ARBA" id="ARBA00041184"/>
    </source>
</evidence>
<dbReference type="AlphaFoldDB" id="A0A367YJU0"/>
<keyword evidence="3 9" id="KW-0489">Methyltransferase</keyword>
<dbReference type="InterPro" id="IPR050082">
    <property type="entry name" value="RNA_methyltr_RlmE"/>
</dbReference>
<dbReference type="Gene3D" id="3.40.50.150">
    <property type="entry name" value="Vaccinia Virus protein VP39"/>
    <property type="match status" value="1"/>
</dbReference>
<keyword evidence="4 9" id="KW-0808">Transferase</keyword>
<dbReference type="InterPro" id="IPR015507">
    <property type="entry name" value="rRNA-MeTfrase_E"/>
</dbReference>
<dbReference type="SUPFAM" id="SSF53335">
    <property type="entry name" value="S-adenosyl-L-methionine-dependent methyltransferases"/>
    <property type="match status" value="1"/>
</dbReference>
<evidence type="ECO:0000313" key="10">
    <source>
        <dbReference type="Proteomes" id="UP000253472"/>
    </source>
</evidence>
<dbReference type="InterPro" id="IPR002877">
    <property type="entry name" value="RNA_MeTrfase_FtsJ_dom"/>
</dbReference>
<dbReference type="GO" id="GO:0008650">
    <property type="term" value="F:rRNA (uridine-2'-O-)-methyltransferase activity"/>
    <property type="evidence" value="ECO:0007669"/>
    <property type="project" value="TreeGrafter"/>
</dbReference>
<feature type="domain" description="Ribosomal RNA methyltransferase FtsJ" evidence="8">
    <location>
        <begin position="45"/>
        <end position="238"/>
    </location>
</feature>
<dbReference type="Proteomes" id="UP000253472">
    <property type="component" value="Unassembled WGS sequence"/>
</dbReference>
<keyword evidence="2" id="KW-0698">rRNA processing</keyword>
<evidence type="ECO:0000256" key="7">
    <source>
        <dbReference type="PIRSR" id="PIRSR005461-1"/>
    </source>
</evidence>
<accession>A0A367YJU0</accession>
<dbReference type="PANTHER" id="PTHR10920:SF18">
    <property type="entry name" value="RRNA METHYLTRANSFERASE 2, MITOCHONDRIAL"/>
    <property type="match status" value="1"/>
</dbReference>
<evidence type="ECO:0000313" key="9">
    <source>
        <dbReference type="EMBL" id="RCK66027.1"/>
    </source>
</evidence>
<dbReference type="HAMAP" id="MF_01547">
    <property type="entry name" value="RNA_methyltr_E"/>
    <property type="match status" value="1"/>
</dbReference>
<dbReference type="Pfam" id="PF01728">
    <property type="entry name" value="FtsJ"/>
    <property type="match status" value="1"/>
</dbReference>
<keyword evidence="10" id="KW-1185">Reference proteome</keyword>
<gene>
    <name evidence="9" type="primary">rlmE</name>
    <name evidence="9" type="ORF">Cantr_01697</name>
</gene>
<evidence type="ECO:0000256" key="1">
    <source>
        <dbReference type="ARBA" id="ARBA00009258"/>
    </source>
</evidence>
<feature type="active site" description="Proton acceptor" evidence="7">
    <location>
        <position position="195"/>
    </location>
</feature>
<evidence type="ECO:0000256" key="2">
    <source>
        <dbReference type="ARBA" id="ARBA00022552"/>
    </source>
</evidence>
<keyword evidence="5 7" id="KW-0949">S-adenosyl-L-methionine</keyword>
<evidence type="ECO:0000256" key="3">
    <source>
        <dbReference type="ARBA" id="ARBA00022603"/>
    </source>
</evidence>
<dbReference type="PANTHER" id="PTHR10920">
    <property type="entry name" value="RIBOSOMAL RNA METHYLTRANSFERASE"/>
    <property type="match status" value="1"/>
</dbReference>
<dbReference type="EMBL" id="QLNQ01000018">
    <property type="protein sequence ID" value="RCK66027.1"/>
    <property type="molecule type" value="Genomic_DNA"/>
</dbReference>
<comment type="caution">
    <text evidence="9">The sequence shown here is derived from an EMBL/GenBank/DDBJ whole genome shotgun (WGS) entry which is preliminary data.</text>
</comment>
<proteinExistence type="inferred from homology"/>
<dbReference type="InterPro" id="IPR029063">
    <property type="entry name" value="SAM-dependent_MTases_sf"/>
</dbReference>